<organism evidence="2 3">
    <name type="scientific">Candidatus Sulfurimonas baltica</name>
    <dbReference type="NCBI Taxonomy" id="2740404"/>
    <lineage>
        <taxon>Bacteria</taxon>
        <taxon>Pseudomonadati</taxon>
        <taxon>Campylobacterota</taxon>
        <taxon>Epsilonproteobacteria</taxon>
        <taxon>Campylobacterales</taxon>
        <taxon>Sulfurimonadaceae</taxon>
        <taxon>Sulfurimonas</taxon>
    </lineage>
</organism>
<dbReference type="Gene3D" id="3.60.21.10">
    <property type="match status" value="1"/>
</dbReference>
<sequence length="238" mass="27504">MRTIIYGDIHGCLDEFKTLREELKITNEDTEIIVGDLLDRGPFSNEVITFVREEKIGLVLGNHEYKYIRYKKHDELSKQTGKKNPMLFNEQKLSIYENISDEDMAYLEAAPFFIKIDNTVILHAGITNKISLENANKKDQEALLRIRTLDENQKTLALGRTAWNARFWSEWYDGNQGIIVYGHEVFDKVKIDNYSFGIDTGCVYGGKLTALEIYDTKEPMLNYNIVQVSALQKYADKK</sequence>
<dbReference type="InterPro" id="IPR004843">
    <property type="entry name" value="Calcineurin-like_PHP"/>
</dbReference>
<dbReference type="RefSeq" id="WP_194372063.1">
    <property type="nucleotide sequence ID" value="NZ_CP054492.1"/>
</dbReference>
<reference evidence="2 3" key="1">
    <citation type="submission" date="2020-05" db="EMBL/GenBank/DDBJ databases">
        <title>Sulfurimonas marisnigri, sp. nov., and Sulfurimonas baltica, sp. nov., manganese oxide reducing chemolithoautotrophs of the class Epsilonproteobacteria isolated from the pelagic redoxclines of the Black and Baltic Seas and emended description of the genus Sulfurimonas.</title>
        <authorList>
            <person name="Henkel J.V."/>
            <person name="Laudan C."/>
            <person name="Werner J."/>
            <person name="Neu T."/>
            <person name="Plewe S."/>
            <person name="Sproer C."/>
            <person name="Bunk B."/>
            <person name="Schulz-Vogt H.N."/>
        </authorList>
    </citation>
    <scope>NUCLEOTIDE SEQUENCE [LARGE SCALE GENOMIC DNA]</scope>
    <source>
        <strain evidence="2 3">GD2</strain>
    </source>
</reference>
<dbReference type="Proteomes" id="UP000593994">
    <property type="component" value="Chromosome"/>
</dbReference>
<protein>
    <submittedName>
        <fullName evidence="2">Metallophosphoesterase</fullName>
    </submittedName>
</protein>
<gene>
    <name evidence="2" type="ORF">HUE88_05970</name>
</gene>
<keyword evidence="3" id="KW-1185">Reference proteome</keyword>
<dbReference type="AlphaFoldDB" id="A0A7S7LZ48"/>
<accession>A0A7S7LZ48</accession>
<dbReference type="InterPro" id="IPR029052">
    <property type="entry name" value="Metallo-depent_PP-like"/>
</dbReference>
<dbReference type="SUPFAM" id="SSF56300">
    <property type="entry name" value="Metallo-dependent phosphatases"/>
    <property type="match status" value="1"/>
</dbReference>
<evidence type="ECO:0000313" key="3">
    <source>
        <dbReference type="Proteomes" id="UP000593994"/>
    </source>
</evidence>
<evidence type="ECO:0000259" key="1">
    <source>
        <dbReference type="Pfam" id="PF00149"/>
    </source>
</evidence>
<dbReference type="GO" id="GO:0016791">
    <property type="term" value="F:phosphatase activity"/>
    <property type="evidence" value="ECO:0007669"/>
    <property type="project" value="TreeGrafter"/>
</dbReference>
<dbReference type="KEGG" id="sbal:HUE88_05970"/>
<name>A0A7S7LZ48_9BACT</name>
<dbReference type="Pfam" id="PF00149">
    <property type="entry name" value="Metallophos"/>
    <property type="match status" value="1"/>
</dbReference>
<proteinExistence type="predicted"/>
<feature type="domain" description="Calcineurin-like phosphoesterase" evidence="1">
    <location>
        <begin position="1"/>
        <end position="187"/>
    </location>
</feature>
<dbReference type="GO" id="GO:0005737">
    <property type="term" value="C:cytoplasm"/>
    <property type="evidence" value="ECO:0007669"/>
    <property type="project" value="TreeGrafter"/>
</dbReference>
<dbReference type="InterPro" id="IPR050126">
    <property type="entry name" value="Ap4A_hydrolase"/>
</dbReference>
<dbReference type="PANTHER" id="PTHR42850">
    <property type="entry name" value="METALLOPHOSPHOESTERASE"/>
    <property type="match status" value="1"/>
</dbReference>
<evidence type="ECO:0000313" key="2">
    <source>
        <dbReference type="EMBL" id="QOY53224.1"/>
    </source>
</evidence>
<dbReference type="PANTHER" id="PTHR42850:SF4">
    <property type="entry name" value="ZINC-DEPENDENT ENDOPOLYPHOSPHATASE"/>
    <property type="match status" value="1"/>
</dbReference>
<dbReference type="EMBL" id="CP054492">
    <property type="protein sequence ID" value="QOY53224.1"/>
    <property type="molecule type" value="Genomic_DNA"/>
</dbReference>